<proteinExistence type="predicted"/>
<evidence type="ECO:0000313" key="2">
    <source>
        <dbReference type="Proteomes" id="UP001208570"/>
    </source>
</evidence>
<organism evidence="1 2">
    <name type="scientific">Paralvinella palmiformis</name>
    <dbReference type="NCBI Taxonomy" id="53620"/>
    <lineage>
        <taxon>Eukaryota</taxon>
        <taxon>Metazoa</taxon>
        <taxon>Spiralia</taxon>
        <taxon>Lophotrochozoa</taxon>
        <taxon>Annelida</taxon>
        <taxon>Polychaeta</taxon>
        <taxon>Sedentaria</taxon>
        <taxon>Canalipalpata</taxon>
        <taxon>Terebellida</taxon>
        <taxon>Terebelliformia</taxon>
        <taxon>Alvinellidae</taxon>
        <taxon>Paralvinella</taxon>
    </lineage>
</organism>
<dbReference type="AlphaFoldDB" id="A0AAD9JV70"/>
<sequence length="47" mass="5334">MQVLSLKRGRLSLILVSQARFLALKVQLEEQEADELPSSREESPPKL</sequence>
<protein>
    <submittedName>
        <fullName evidence="1">Uncharacterized protein</fullName>
    </submittedName>
</protein>
<evidence type="ECO:0000313" key="1">
    <source>
        <dbReference type="EMBL" id="KAK2159948.1"/>
    </source>
</evidence>
<dbReference type="Proteomes" id="UP001208570">
    <property type="component" value="Unassembled WGS sequence"/>
</dbReference>
<accession>A0AAD9JV70</accession>
<gene>
    <name evidence="1" type="ORF">LSH36_143g05053</name>
</gene>
<reference evidence="1" key="1">
    <citation type="journal article" date="2023" name="Mol. Biol. Evol.">
        <title>Third-Generation Sequencing Reveals the Adaptive Role of the Epigenome in Three Deep-Sea Polychaetes.</title>
        <authorList>
            <person name="Perez M."/>
            <person name="Aroh O."/>
            <person name="Sun Y."/>
            <person name="Lan Y."/>
            <person name="Juniper S.K."/>
            <person name="Young C.R."/>
            <person name="Angers B."/>
            <person name="Qian P.Y."/>
        </authorList>
    </citation>
    <scope>NUCLEOTIDE SEQUENCE</scope>
    <source>
        <strain evidence="1">P08H-3</strain>
    </source>
</reference>
<dbReference type="EMBL" id="JAODUP010000143">
    <property type="protein sequence ID" value="KAK2159948.1"/>
    <property type="molecule type" value="Genomic_DNA"/>
</dbReference>
<comment type="caution">
    <text evidence="1">The sequence shown here is derived from an EMBL/GenBank/DDBJ whole genome shotgun (WGS) entry which is preliminary data.</text>
</comment>
<keyword evidence="2" id="KW-1185">Reference proteome</keyword>
<name>A0AAD9JV70_9ANNE</name>